<reference evidence="2" key="1">
    <citation type="submission" date="2021-01" db="EMBL/GenBank/DDBJ databases">
        <authorList>
            <person name="Corre E."/>
            <person name="Pelletier E."/>
            <person name="Niang G."/>
            <person name="Scheremetjew M."/>
            <person name="Finn R."/>
            <person name="Kale V."/>
            <person name="Holt S."/>
            <person name="Cochrane G."/>
            <person name="Meng A."/>
            <person name="Brown T."/>
            <person name="Cohen L."/>
        </authorList>
    </citation>
    <scope>NUCLEOTIDE SEQUENCE</scope>
    <source>
        <strain evidence="2">CCMP3105</strain>
    </source>
</reference>
<evidence type="ECO:0000313" key="2">
    <source>
        <dbReference type="EMBL" id="CAE4604685.1"/>
    </source>
</evidence>
<feature type="region of interest" description="Disordered" evidence="1">
    <location>
        <begin position="18"/>
        <end position="38"/>
    </location>
</feature>
<evidence type="ECO:0000256" key="1">
    <source>
        <dbReference type="SAM" id="MobiDB-lite"/>
    </source>
</evidence>
<dbReference type="AlphaFoldDB" id="A0A7S4R679"/>
<organism evidence="2">
    <name type="scientific">Alexandrium monilatum</name>
    <dbReference type="NCBI Taxonomy" id="311494"/>
    <lineage>
        <taxon>Eukaryota</taxon>
        <taxon>Sar</taxon>
        <taxon>Alveolata</taxon>
        <taxon>Dinophyceae</taxon>
        <taxon>Gonyaulacales</taxon>
        <taxon>Pyrocystaceae</taxon>
        <taxon>Alexandrium</taxon>
    </lineage>
</organism>
<dbReference type="EMBL" id="HBNR01044218">
    <property type="protein sequence ID" value="CAE4604685.1"/>
    <property type="molecule type" value="Transcribed_RNA"/>
</dbReference>
<name>A0A7S4R679_9DINO</name>
<accession>A0A7S4R679</accession>
<protein>
    <submittedName>
        <fullName evidence="2">Uncharacterized protein</fullName>
    </submittedName>
</protein>
<proteinExistence type="predicted"/>
<gene>
    <name evidence="2" type="ORF">AMON00008_LOCUS30780</name>
</gene>
<sequence length="555" mass="63211">MSEGQAAEELEACRRYTIKPGGEVPAAMPPPPRPENLSEVNQLPAWYKPQTGKGQTMEQIITTMADGEFYGLEFPFTLKMLQEPTFNAGFLTKAFHAAGTLPKDNKVKRIVKMKELPMSGYDAAGGAGMKGLVTVQYEKDDPKLHTELFVKVPFQSTDNMTWRMNMSMFGDPDGGEISAYQFLTYMLPFRTPKMYFVDISRKTTNYIIITEKIPFPPKGGELAPYHIHPASGKYQDFELKDPVKPYYALMRAMARMAAWDKQGRFEGVREVFESTTYARMGGREKVLTEKYYKKEAESQATPEQLKEYMKSTMQGIFAAGAKKTKQVQRWVDNTVRFVSEVAPWLFPADVKEKDFLGQLAAKMDFLNKASGCIGYWANNAEDFGERFFGLMHPNLQVDNAFFWVDEEGEYHAGLLDWGGCGYMNYSGVFLGAVAGAMPEVYLEHEERWFHTFAEEFTRFGGGDMDPCLLTKMSRLMYGGSVPSSLAKVGTDILELTTEEEWKTIKDRKDEKLMGRWNVRCSTFELESRLVVFRRGPHWQCVLDFCQEWGLPTDPF</sequence>